<dbReference type="FunFam" id="3.30.559.10:FF:000019">
    <property type="entry name" value="Carnitine acetyl transferase"/>
    <property type="match status" value="1"/>
</dbReference>
<evidence type="ECO:0000313" key="11">
    <source>
        <dbReference type="Proteomes" id="UP000307169"/>
    </source>
</evidence>
<dbReference type="EMBL" id="SPRX01000031">
    <property type="protein sequence ID" value="TIC64630.1"/>
    <property type="molecule type" value="Genomic_DNA"/>
</dbReference>
<dbReference type="InterPro" id="IPR042231">
    <property type="entry name" value="Cho/carn_acyl_trans_2"/>
</dbReference>
<dbReference type="InterPro" id="IPR023213">
    <property type="entry name" value="CAT-like_dom_sf"/>
</dbReference>
<evidence type="ECO:0000313" key="12">
    <source>
        <dbReference type="Proteomes" id="UP000310685"/>
    </source>
</evidence>
<dbReference type="Proteomes" id="UP000307169">
    <property type="component" value="Unassembled WGS sequence"/>
</dbReference>
<dbReference type="AlphaFoldDB" id="A0A4V4MK45"/>
<keyword evidence="2 5" id="KW-0808">Transferase</keyword>
<dbReference type="Proteomes" id="UP000310708">
    <property type="component" value="Unassembled WGS sequence"/>
</dbReference>
<sequence>MSTTPELTRNAIDLPRLPIPDLKQTCQRYLRSLEGLQNSSEHDNTIKAVNYFLENEGPHLDQKLRDYASNKFSYIEEFWDESYLNYSDSVVLALNPFFILEDDPTPSRGSQLMRASSLIISSLGFVHDLRANILQPDNVRGIPLDMSQYNRLFGTSRIPTQNGCVMKTKTDSKHIIIARKSQFYWFDVIDDENRPLFTEQELHNNLKSIVEDADKNDELDSSGRSIGVLTTENRKIWSSNREFLSKNSDNAKNLDMIDQALFVVCLDDMTPENPAELCDNMLCGTSRVKDGKQIGTCTNRWYDKLQIIICENGAAGINFEHSGVDGHTVLRFAADIYTELVLLFAKSINPVAPTLFKSKLSPYSKSAKGGPQPVPDGQVIPDTAPKRLDWMYTNEIKLGIRFAETRLSDLICQNEAQVLEFNKFGKLFITKHGFSPDAFVQMAYQAAKKQDTNKSFRYYNLYGRTECTYEPAMTKAFAHGRTEAIRTVTPEVVKFVQTFNSDVSASEKIATLRAACDYHSKLSKDCSKGLGHDRHLYAMLRIADIESDEIEGKNENNTSNGASKPPRVRPSIYSDQGYLLGTTDILSTSNCGNPALRLFGFASTSPRGYGIGYIIRDNSISLCISSKHRQTKRFIETIQAYFVEVEQMLVKLHKEANKRNNYTEDDNDAYTSGFSFFDVPVDVQEERKKKVSNRNVGVALEIDEY</sequence>
<keyword evidence="3 5" id="KW-0012">Acyltransferase</keyword>
<comment type="caution">
    <text evidence="8">The sequence shown here is derived from an EMBL/GenBank/DDBJ whole genome shotgun (WGS) entry which is preliminary data.</text>
</comment>
<dbReference type="InterPro" id="IPR000542">
    <property type="entry name" value="Carn_acyl_trans"/>
</dbReference>
<dbReference type="PROSITE" id="PS00440">
    <property type="entry name" value="ACYLTRANSF_C_2"/>
    <property type="match status" value="1"/>
</dbReference>
<proteinExistence type="inferred from homology"/>
<dbReference type="Pfam" id="PF00755">
    <property type="entry name" value="Carn_acyltransf"/>
    <property type="match status" value="1"/>
</dbReference>
<comment type="similarity">
    <text evidence="1 5">Belongs to the carnitine/choline acetyltransferase family.</text>
</comment>
<feature type="domain" description="Choline/carnitine acyltransferase" evidence="7">
    <location>
        <begin position="17"/>
        <end position="639"/>
    </location>
</feature>
<gene>
    <name evidence="10" type="ORF">E3Q01_02648</name>
    <name evidence="9" type="ORF">E3Q17_02435</name>
    <name evidence="8" type="ORF">E3Q22_02740</name>
</gene>
<evidence type="ECO:0000256" key="5">
    <source>
        <dbReference type="RuleBase" id="RU003801"/>
    </source>
</evidence>
<dbReference type="EMBL" id="SPRH01000027">
    <property type="protein sequence ID" value="TIB99845.1"/>
    <property type="molecule type" value="Genomic_DNA"/>
</dbReference>
<dbReference type="GO" id="GO:0004092">
    <property type="term" value="F:carnitine O-acetyltransferase activity"/>
    <property type="evidence" value="ECO:0007669"/>
    <property type="project" value="TreeGrafter"/>
</dbReference>
<dbReference type="PANTHER" id="PTHR22589:SF29">
    <property type="entry name" value="MITOCHONDRIAL CARNITINE O-ACETYLTRANSFERASE-RELATED"/>
    <property type="match status" value="1"/>
</dbReference>
<name>A0A4V4MK45_9BASI</name>
<accession>A0A4V4MK45</accession>
<dbReference type="FunFam" id="3.30.559.70:FF:000003">
    <property type="entry name" value="Carnitine acetyl transferase FacC"/>
    <property type="match status" value="1"/>
</dbReference>
<dbReference type="SUPFAM" id="SSF52777">
    <property type="entry name" value="CoA-dependent acyltransferases"/>
    <property type="match status" value="2"/>
</dbReference>
<feature type="active site" description="Proton acceptor" evidence="4">
    <location>
        <position position="321"/>
    </location>
</feature>
<evidence type="ECO:0000313" key="9">
    <source>
        <dbReference type="EMBL" id="TIB99845.1"/>
    </source>
</evidence>
<dbReference type="GO" id="GO:0009437">
    <property type="term" value="P:carnitine metabolic process"/>
    <property type="evidence" value="ECO:0007669"/>
    <property type="project" value="TreeGrafter"/>
</dbReference>
<evidence type="ECO:0000256" key="2">
    <source>
        <dbReference type="ARBA" id="ARBA00022679"/>
    </source>
</evidence>
<dbReference type="Gene3D" id="3.30.559.70">
    <property type="entry name" value="Choline/Carnitine o-acyltransferase, domain 2"/>
    <property type="match status" value="1"/>
</dbReference>
<reference evidence="11 12" key="1">
    <citation type="submission" date="2019-03" db="EMBL/GenBank/DDBJ databases">
        <title>Sequencing 25 genomes of Wallemia mellicola.</title>
        <authorList>
            <person name="Gostincar C."/>
        </authorList>
    </citation>
    <scope>NUCLEOTIDE SEQUENCE [LARGE SCALE GENOMIC DNA]</scope>
    <source>
        <strain evidence="9 11">EXF-1262</strain>
        <strain evidence="8 12">EXF-6152</strain>
        <strain evidence="10 13">EXF-757</strain>
    </source>
</reference>
<organism evidence="8 12">
    <name type="scientific">Wallemia mellicola</name>
    <dbReference type="NCBI Taxonomy" id="1708541"/>
    <lineage>
        <taxon>Eukaryota</taxon>
        <taxon>Fungi</taxon>
        <taxon>Dikarya</taxon>
        <taxon>Basidiomycota</taxon>
        <taxon>Wallemiomycotina</taxon>
        <taxon>Wallemiomycetes</taxon>
        <taxon>Wallemiales</taxon>
        <taxon>Wallemiaceae</taxon>
        <taxon>Wallemia</taxon>
    </lineage>
</organism>
<dbReference type="Gene3D" id="3.30.559.10">
    <property type="entry name" value="Chloramphenicol acetyltransferase-like domain"/>
    <property type="match status" value="1"/>
</dbReference>
<evidence type="ECO:0000259" key="7">
    <source>
        <dbReference type="Pfam" id="PF00755"/>
    </source>
</evidence>
<protein>
    <submittedName>
        <fullName evidence="8">Acyltransferase ChoActase/COT/CPT</fullName>
    </submittedName>
</protein>
<evidence type="ECO:0000313" key="8">
    <source>
        <dbReference type="EMBL" id="TIB78186.1"/>
    </source>
</evidence>
<feature type="region of interest" description="Disordered" evidence="6">
    <location>
        <begin position="550"/>
        <end position="569"/>
    </location>
</feature>
<dbReference type="InterPro" id="IPR039551">
    <property type="entry name" value="Cho/carn_acyl_trans"/>
</dbReference>
<dbReference type="Proteomes" id="UP000310685">
    <property type="component" value="Unassembled WGS sequence"/>
</dbReference>
<evidence type="ECO:0000313" key="13">
    <source>
        <dbReference type="Proteomes" id="UP000310708"/>
    </source>
</evidence>
<evidence type="ECO:0000256" key="6">
    <source>
        <dbReference type="SAM" id="MobiDB-lite"/>
    </source>
</evidence>
<evidence type="ECO:0000256" key="4">
    <source>
        <dbReference type="PIRSR" id="PIRSR600542-1"/>
    </source>
</evidence>
<evidence type="ECO:0000256" key="3">
    <source>
        <dbReference type="ARBA" id="ARBA00023315"/>
    </source>
</evidence>
<dbReference type="PANTHER" id="PTHR22589">
    <property type="entry name" value="CARNITINE O-ACYLTRANSFERASE"/>
    <property type="match status" value="1"/>
</dbReference>
<dbReference type="EMBL" id="SPRC01000028">
    <property type="protein sequence ID" value="TIB78186.1"/>
    <property type="molecule type" value="Genomic_DNA"/>
</dbReference>
<dbReference type="GO" id="GO:0005739">
    <property type="term" value="C:mitochondrion"/>
    <property type="evidence" value="ECO:0007669"/>
    <property type="project" value="TreeGrafter"/>
</dbReference>
<evidence type="ECO:0000313" key="10">
    <source>
        <dbReference type="EMBL" id="TIC64630.1"/>
    </source>
</evidence>
<evidence type="ECO:0000256" key="1">
    <source>
        <dbReference type="ARBA" id="ARBA00005232"/>
    </source>
</evidence>